<dbReference type="AlphaFoldDB" id="A0A9Q0JJZ6"/>
<dbReference type="Proteomes" id="UP001141552">
    <property type="component" value="Unassembled WGS sequence"/>
</dbReference>
<sequence>MGMHPSDLISALSGSPLISSAPPSPIGLQTLLKDVFDPCLPLPKNQAAPGFASITNLAFASLDNNPHLRPTMRQVSLRIAAPWPPLPKPFPIMVLEELFPRTPGITFQFGHKKQLLVENV</sequence>
<gene>
    <name evidence="1" type="ORF">Tsubulata_047870</name>
</gene>
<comment type="caution">
    <text evidence="1">The sequence shown here is derived from an EMBL/GenBank/DDBJ whole genome shotgun (WGS) entry which is preliminary data.</text>
</comment>
<reference evidence="1" key="2">
    <citation type="journal article" date="2023" name="Plants (Basel)">
        <title>Annotation of the Turnera subulata (Passifloraceae) Draft Genome Reveals the S-Locus Evolved after the Divergence of Turneroideae from Passifloroideae in a Stepwise Manner.</title>
        <authorList>
            <person name="Henning P.M."/>
            <person name="Roalson E.H."/>
            <person name="Mir W."/>
            <person name="McCubbin A.G."/>
            <person name="Shore J.S."/>
        </authorList>
    </citation>
    <scope>NUCLEOTIDE SEQUENCE</scope>
    <source>
        <strain evidence="1">F60SS</strain>
    </source>
</reference>
<name>A0A9Q0JJZ6_9ROSI</name>
<evidence type="ECO:0000313" key="2">
    <source>
        <dbReference type="Proteomes" id="UP001141552"/>
    </source>
</evidence>
<keyword evidence="2" id="KW-1185">Reference proteome</keyword>
<protein>
    <submittedName>
        <fullName evidence="1">Uncharacterized protein</fullName>
    </submittedName>
</protein>
<evidence type="ECO:0000313" key="1">
    <source>
        <dbReference type="EMBL" id="KAJ4844424.1"/>
    </source>
</evidence>
<dbReference type="EMBL" id="JAKUCV010001954">
    <property type="protein sequence ID" value="KAJ4844424.1"/>
    <property type="molecule type" value="Genomic_DNA"/>
</dbReference>
<proteinExistence type="predicted"/>
<organism evidence="1 2">
    <name type="scientific">Turnera subulata</name>
    <dbReference type="NCBI Taxonomy" id="218843"/>
    <lineage>
        <taxon>Eukaryota</taxon>
        <taxon>Viridiplantae</taxon>
        <taxon>Streptophyta</taxon>
        <taxon>Embryophyta</taxon>
        <taxon>Tracheophyta</taxon>
        <taxon>Spermatophyta</taxon>
        <taxon>Magnoliopsida</taxon>
        <taxon>eudicotyledons</taxon>
        <taxon>Gunneridae</taxon>
        <taxon>Pentapetalae</taxon>
        <taxon>rosids</taxon>
        <taxon>fabids</taxon>
        <taxon>Malpighiales</taxon>
        <taxon>Passifloraceae</taxon>
        <taxon>Turnera</taxon>
    </lineage>
</organism>
<reference evidence="1" key="1">
    <citation type="submission" date="2022-02" db="EMBL/GenBank/DDBJ databases">
        <authorList>
            <person name="Henning P.M."/>
            <person name="McCubbin A.G."/>
            <person name="Shore J.S."/>
        </authorList>
    </citation>
    <scope>NUCLEOTIDE SEQUENCE</scope>
    <source>
        <strain evidence="1">F60SS</strain>
        <tissue evidence="1">Leaves</tissue>
    </source>
</reference>
<accession>A0A9Q0JJZ6</accession>